<dbReference type="Proteomes" id="UP000254124">
    <property type="component" value="Unassembled WGS sequence"/>
</dbReference>
<name>A0A379RZ23_SALER</name>
<organism evidence="1 2">
    <name type="scientific">Salmonella enterica subsp. arizonae</name>
    <dbReference type="NCBI Taxonomy" id="59203"/>
    <lineage>
        <taxon>Bacteria</taxon>
        <taxon>Pseudomonadati</taxon>
        <taxon>Pseudomonadota</taxon>
        <taxon>Gammaproteobacteria</taxon>
        <taxon>Enterobacterales</taxon>
        <taxon>Enterobacteriaceae</taxon>
        <taxon>Salmonella</taxon>
    </lineage>
</organism>
<accession>A0A379RZ23</accession>
<dbReference type="AlphaFoldDB" id="A0A379RZ23"/>
<protein>
    <submittedName>
        <fullName evidence="1">Uncharacterized protein</fullName>
    </submittedName>
</protein>
<gene>
    <name evidence="1" type="ORF">NCTC7295_00517</name>
</gene>
<evidence type="ECO:0000313" key="1">
    <source>
        <dbReference type="EMBL" id="SUG12965.1"/>
    </source>
</evidence>
<sequence>MNGIAVSFQDKIIFPLRVIFHHCQTVGGEQTRFNLYERHANFSNCAEESVSGCCRTTQAAFSKQSGDGCDPLKRQYVLSAGSN</sequence>
<dbReference type="EMBL" id="UGWZ01000001">
    <property type="protein sequence ID" value="SUG12965.1"/>
    <property type="molecule type" value="Genomic_DNA"/>
</dbReference>
<proteinExistence type="predicted"/>
<evidence type="ECO:0000313" key="2">
    <source>
        <dbReference type="Proteomes" id="UP000254124"/>
    </source>
</evidence>
<reference evidence="1 2" key="1">
    <citation type="submission" date="2018-06" db="EMBL/GenBank/DDBJ databases">
        <authorList>
            <consortium name="Pathogen Informatics"/>
            <person name="Doyle S."/>
        </authorList>
    </citation>
    <scope>NUCLEOTIDE SEQUENCE [LARGE SCALE GENOMIC DNA]</scope>
    <source>
        <strain evidence="1 2">NCTC7295</strain>
    </source>
</reference>